<feature type="domain" description="Haemolysin-type calcium binding-related" evidence="5">
    <location>
        <begin position="823"/>
        <end position="862"/>
    </location>
</feature>
<dbReference type="RefSeq" id="WP_284103278.1">
    <property type="nucleotide sequence ID" value="NZ_JARRAF010000072.1"/>
</dbReference>
<dbReference type="SUPFAM" id="SSF51120">
    <property type="entry name" value="beta-Roll"/>
    <property type="match status" value="10"/>
</dbReference>
<feature type="domain" description="Haemolysin-type calcium binding-related" evidence="5">
    <location>
        <begin position="1705"/>
        <end position="1747"/>
    </location>
</feature>
<dbReference type="PROSITE" id="PS00330">
    <property type="entry name" value="HEMOLYSIN_CALCIUM"/>
    <property type="match status" value="16"/>
</dbReference>
<dbReference type="Proteomes" id="UP001172778">
    <property type="component" value="Unassembled WGS sequence"/>
</dbReference>
<protein>
    <submittedName>
        <fullName evidence="6">Calcium-binding protein</fullName>
    </submittedName>
</protein>
<proteinExistence type="predicted"/>
<feature type="compositionally biased region" description="Low complexity" evidence="4">
    <location>
        <begin position="1307"/>
        <end position="1317"/>
    </location>
</feature>
<feature type="compositionally biased region" description="Low complexity" evidence="4">
    <location>
        <begin position="1797"/>
        <end position="1812"/>
    </location>
</feature>
<dbReference type="InterPro" id="IPR050557">
    <property type="entry name" value="RTX_toxin/Mannuronan_C5-epim"/>
</dbReference>
<keyword evidence="2" id="KW-0964">Secreted</keyword>
<reference evidence="6" key="1">
    <citation type="submission" date="2023-03" db="EMBL/GenBank/DDBJ databases">
        <title>Chitinimonas shenzhenensis gen. nov., sp. nov., a novel member of family Burkholderiaceae isolated from activated sludge collected in Shen Zhen, China.</title>
        <authorList>
            <person name="Wang X."/>
        </authorList>
    </citation>
    <scope>NUCLEOTIDE SEQUENCE</scope>
    <source>
        <strain evidence="6">DQS-5</strain>
    </source>
</reference>
<dbReference type="Pfam" id="PF00353">
    <property type="entry name" value="HemolysinCabind"/>
    <property type="match status" value="18"/>
</dbReference>
<accession>A0ABT7E672</accession>
<sequence length="1971" mass="206869">MGGESDIAIAFDNFTGPDQIENARGGEGNDTLEGNDVGNKLRGGKGNDSLIGGKGNDRLEGEAGKDVLKGDEGFDTYIADTFDRIRDDDKGEGKVYLKNAELTGGVRKKSDPANVYKSRDGRFVYVLAGDQLTINNGLVIENFKNGRLGINLRTVKDDDGGDTGPSTSTAEAAQSPIVLDLDGDGVETTGLGNAYFDHDLDGLAEKTAWVGADDGLLVNDLNQDGVINDGSELFGNHTQLAGGALAEDGFAALAGYDSNRDGLIDDKDAAYNTLQVWRDANGNGYSEEGELSTLAAAGVKSIGVRASKSSQVDGNGNAHKLTASLALSNGRVSTAADVWFKTNPGQRTFTGRLALTAAELALPNARGFGQMLDLRQALVNNPKLKTELDNYLSENDPTRRNGLLDSLIYRWAGAADVGPNSRDYGPPYGHVIDARQLVTLERLVGKGFIGTRCGGWPDGPNPHGAAAPYLIAEYLKFKQYTEAQLLVQTRLAGELGEVFPNLAGYSEGVICDWDKLSAVLNRLQGSGQTERLLEVIGTVNGLGRYWPDFQSQKIEQFAALSTANAALAPYLDLSTMVGSNVSDDLIGEERDTVFRGLAGNDRLYGKRSNDTYHFDRTLGTDIVVDSGGKDRFVFGSGITAADLSFSRTVTAVVITLKRPEGGPPGSIRIENFFEINGAIGAGAIESLQFGDGSQMSQAQIITLVNQSIVTPGDDLIFGDPGNNTLNGDAGNDTLLGREGDDLLKGDAGDDQILGNEGDDTLVGGKGNDTLRGDEGADVFRFSLGDGRDVIDSYRTDEPLRDRIEFDNTIDRSKLRFKADGFTLKIEISETDSIEVENYFLNLETEKSSVNTISFADGTVWTHKEVIAAMQGASTDGDDQLMGFDGNDSLVGLGGSDTLDGQDGDDSLDGGAGNDSIRGGQGNDTLIGGTGDDTLNGRDGGGGVEVYRFSAGHGKDVVWGSTSDQLVPDRIEFDASIDKAKIRVLKRGPNLLLMTSPTDSVLAGSYFDGSDVRLYDIHFADGSIWTFDDIKAKLLGSATSGADSIQGFDWQDDSIVGLGGNDILEGLGGNDTLSGDDGDDSVDGGDGNDSLLGGNGNDTLHDIHGNNTLLGGAGNDDLSGGEDSSFLDGGADDDTLGGSSRRDTLLGGAGNDKLYAGSGDDSLEGGDGADYLNGDDGDDWLAGGRGNDTLEGGRGANQYLFAKGDGVDTIIDPYKEAFTIYIQDLSLDELFFRRADTELLVGFESSLTDKVILSKFFRDEKPVTSIKLIHADGRTLTLDPQQLMRLTSAGTNGPDLIEALEGNQRLSGLAGNDTLTTGDGDDSIDGGSGDDQLKAGNGNNTLIGGEGHDTLETGSGADSLDGGNGNDRLLASAGDDTLVGGGGNDTLNGGLGDDQYVFSASFGNDVLNDEGGLETLVFKGIKPGDITVSIDGNDLLLRHNTTGDVLRVVNQHQTDPQATLNRVVDKVTFDDGTVWDHSTLQRLSLPSTANADSLLGYLDNDTLDGQDGNDTINGLTGNDEIRGGAGDDSLDGHWGNDAIWGGSGHDTIDGGLGDDVVRGGEGNDSIFDYHSGKDTLYGEAGNDTLFGGWDTDVLDGGDGDDQLIGGAASDTLIGGAGNDLLIASFREDEFDWDPALLEGGKGNDTLFGTGADDIYRFNLGDGKDVITESPLRLSVVDGQPFSRNDRLEFGTGIQATDWAFLRVGEDLVARHRNGTDEITVRAWFRDLPVELYKIDNWVFADGTTLDSAAIEARTITQGTDAGDRLQGDRNTADRIRAGGGNDTVFGLGGNDELKGEAGNDYLDGGDGNDTLDGGSEDDQLNGGAGDDSLVGGAGNDKYVFSGAFGQDTIDNTGGGQDWIFFNDLDRSQLTFKQDGKDLIIGVVGDTSRSVRILGHFNGGAAAMAYVQPKGGNSLSAVDIAKLISGGSTPTNQTLTGTPQADKLTGGAGHDTLDGGAGNDTLIGGAGNDVYRF</sequence>
<evidence type="ECO:0000256" key="2">
    <source>
        <dbReference type="ARBA" id="ARBA00022525"/>
    </source>
</evidence>
<dbReference type="PRINTS" id="PR00313">
    <property type="entry name" value="CABNDNGRPT"/>
</dbReference>
<evidence type="ECO:0000256" key="3">
    <source>
        <dbReference type="ARBA" id="ARBA00022837"/>
    </source>
</evidence>
<name>A0ABT7E672_9NEIS</name>
<feature type="non-terminal residue" evidence="6">
    <location>
        <position position="1971"/>
    </location>
</feature>
<dbReference type="InterPro" id="IPR011049">
    <property type="entry name" value="Serralysin-like_metalloprot_C"/>
</dbReference>
<keyword evidence="7" id="KW-1185">Reference proteome</keyword>
<feature type="region of interest" description="Disordered" evidence="4">
    <location>
        <begin position="892"/>
        <end position="936"/>
    </location>
</feature>
<dbReference type="Gene3D" id="2.150.10.10">
    <property type="entry name" value="Serralysin-like metalloprotease, C-terminal"/>
    <property type="match status" value="12"/>
</dbReference>
<organism evidence="6 7">
    <name type="scientific">Parachitinimonas caeni</name>
    <dbReference type="NCBI Taxonomy" id="3031301"/>
    <lineage>
        <taxon>Bacteria</taxon>
        <taxon>Pseudomonadati</taxon>
        <taxon>Pseudomonadota</taxon>
        <taxon>Betaproteobacteria</taxon>
        <taxon>Neisseriales</taxon>
        <taxon>Chitinibacteraceae</taxon>
        <taxon>Parachitinimonas</taxon>
    </lineage>
</organism>
<feature type="domain" description="Haemolysin-type calcium binding-related" evidence="5">
    <location>
        <begin position="1433"/>
        <end position="1477"/>
    </location>
</feature>
<dbReference type="InterPro" id="IPR010566">
    <property type="entry name" value="Haemolys_ca-bd"/>
</dbReference>
<feature type="region of interest" description="Disordered" evidence="4">
    <location>
        <begin position="12"/>
        <end position="47"/>
    </location>
</feature>
<evidence type="ECO:0000313" key="6">
    <source>
        <dbReference type="EMBL" id="MDK2126955.1"/>
    </source>
</evidence>
<feature type="region of interest" description="Disordered" evidence="4">
    <location>
        <begin position="1067"/>
        <end position="1097"/>
    </location>
</feature>
<feature type="region of interest" description="Disordered" evidence="4">
    <location>
        <begin position="1795"/>
        <end position="1826"/>
    </location>
</feature>
<comment type="subcellular location">
    <subcellularLocation>
        <location evidence="1">Secreted</location>
    </subcellularLocation>
</comment>
<comment type="caution">
    <text evidence="6">The sequence shown here is derived from an EMBL/GenBank/DDBJ whole genome shotgun (WGS) entry which is preliminary data.</text>
</comment>
<evidence type="ECO:0000256" key="1">
    <source>
        <dbReference type="ARBA" id="ARBA00004613"/>
    </source>
</evidence>
<dbReference type="InterPro" id="IPR001343">
    <property type="entry name" value="Hemolysn_Ca-bd"/>
</dbReference>
<gene>
    <name evidence="6" type="ORF">PZA18_23195</name>
</gene>
<evidence type="ECO:0000256" key="4">
    <source>
        <dbReference type="SAM" id="MobiDB-lite"/>
    </source>
</evidence>
<feature type="region of interest" description="Disordered" evidence="4">
    <location>
        <begin position="1307"/>
        <end position="1380"/>
    </location>
</feature>
<dbReference type="Pfam" id="PF06594">
    <property type="entry name" value="HCBP_related"/>
    <property type="match status" value="3"/>
</dbReference>
<evidence type="ECO:0000313" key="7">
    <source>
        <dbReference type="Proteomes" id="UP001172778"/>
    </source>
</evidence>
<feature type="compositionally biased region" description="Acidic residues" evidence="4">
    <location>
        <begin position="1073"/>
        <end position="1082"/>
    </location>
</feature>
<evidence type="ECO:0000259" key="5">
    <source>
        <dbReference type="Pfam" id="PF06594"/>
    </source>
</evidence>
<feature type="region of interest" description="Disordered" evidence="4">
    <location>
        <begin position="1113"/>
        <end position="1143"/>
    </location>
</feature>
<dbReference type="PANTHER" id="PTHR38340">
    <property type="entry name" value="S-LAYER PROTEIN"/>
    <property type="match status" value="1"/>
</dbReference>
<keyword evidence="3" id="KW-0106">Calcium</keyword>
<dbReference type="InterPro" id="IPR018511">
    <property type="entry name" value="Hemolysin-typ_Ca-bd_CS"/>
</dbReference>
<dbReference type="EMBL" id="JARRAF010000072">
    <property type="protein sequence ID" value="MDK2126955.1"/>
    <property type="molecule type" value="Genomic_DNA"/>
</dbReference>
<dbReference type="PANTHER" id="PTHR38340:SF1">
    <property type="entry name" value="S-LAYER PROTEIN"/>
    <property type="match status" value="1"/>
</dbReference>